<evidence type="ECO:0000259" key="9">
    <source>
        <dbReference type="Pfam" id="PF04981"/>
    </source>
</evidence>
<keyword evidence="4 8" id="KW-0813">Transport</keyword>
<dbReference type="GO" id="GO:0005737">
    <property type="term" value="C:cytoplasm"/>
    <property type="evidence" value="ECO:0007669"/>
    <property type="project" value="UniProtKB-SubCell"/>
</dbReference>
<organism evidence="12 13">
    <name type="scientific">Ranatra chinensis</name>
    <dbReference type="NCBI Taxonomy" id="642074"/>
    <lineage>
        <taxon>Eukaryota</taxon>
        <taxon>Metazoa</taxon>
        <taxon>Ecdysozoa</taxon>
        <taxon>Arthropoda</taxon>
        <taxon>Hexapoda</taxon>
        <taxon>Insecta</taxon>
        <taxon>Pterygota</taxon>
        <taxon>Neoptera</taxon>
        <taxon>Paraneoptera</taxon>
        <taxon>Hemiptera</taxon>
        <taxon>Heteroptera</taxon>
        <taxon>Panheteroptera</taxon>
        <taxon>Nepomorpha</taxon>
        <taxon>Nepidae</taxon>
        <taxon>Ranatrinae</taxon>
        <taxon>Ranatra</taxon>
    </lineage>
</organism>
<keyword evidence="7 8" id="KW-0539">Nucleus</keyword>
<protein>
    <recommendedName>
        <fullName evidence="3 8">60S ribosomal export protein NMD3</fullName>
    </recommendedName>
</protein>
<feature type="domain" description="Nmd3 N-terminal" evidence="9">
    <location>
        <begin position="1"/>
        <end position="215"/>
    </location>
</feature>
<keyword evidence="5 8" id="KW-0963">Cytoplasm</keyword>
<feature type="domain" description="60S ribosomal export protein NMD3 SH3" evidence="11">
    <location>
        <begin position="218"/>
        <end position="266"/>
    </location>
</feature>
<accession>A0ABD0XY51</accession>
<keyword evidence="13" id="KW-1185">Reference proteome</keyword>
<feature type="domain" description="60S ribosomal export protein NMD3 OB-fold" evidence="10">
    <location>
        <begin position="282"/>
        <end position="378"/>
    </location>
</feature>
<dbReference type="AlphaFoldDB" id="A0ABD0XY51"/>
<dbReference type="InterPro" id="IPR048898">
    <property type="entry name" value="OB_NMD3"/>
</dbReference>
<dbReference type="Pfam" id="PF04981">
    <property type="entry name" value="NMD3"/>
    <property type="match status" value="1"/>
</dbReference>
<dbReference type="GO" id="GO:0005634">
    <property type="term" value="C:nucleus"/>
    <property type="evidence" value="ECO:0007669"/>
    <property type="project" value="UniProtKB-SubCell"/>
</dbReference>
<gene>
    <name evidence="12" type="ORF">AAG570_005850</name>
</gene>
<comment type="function">
    <text evidence="1 8">Acts as an adapter for the XPO1/CRM1-mediated export of the 60S ribosomal subunit.</text>
</comment>
<evidence type="ECO:0000259" key="10">
    <source>
        <dbReference type="Pfam" id="PF21192"/>
    </source>
</evidence>
<dbReference type="Pfam" id="PF21192">
    <property type="entry name" value="OB_NMD3"/>
    <property type="match status" value="1"/>
</dbReference>
<evidence type="ECO:0000256" key="4">
    <source>
        <dbReference type="ARBA" id="ARBA00022448"/>
    </source>
</evidence>
<sequence length="471" mass="54345">MCVACLRSEVDITEGIPKQATLHYCRGCSRYLQQQCDWVVCSLESRELLALCLKKLKGLNRVKLIDAGFVWTEPHSKRIKVKLTVQGEVMGGAVLQQVFLVEYTIVHQMCEDCHRSEAKDYWRALVQVRQKAENKKTFYYLEQLILKHRAHENTLGIKPIHEGLDFFFATEAHARKMVEFLMAVLPCKYQHSKKLLSHDIHSNIYNYKFTYSVDIVPISKDSLICLSKKMTQQMGGIGSLCLVSRVLNSVHLIDPNSAQIAEVNASSYWREPFNSVCDPKQLTEFVVMDVEPIRDKERKYFPGQGPISNKHTLADVWVLKASELGLTENTIHTRSHLGHILKPGDYALGYNLSDCNINNAHFDKLDQDKIPDVILVKKFYEDRRKKRYWKLKHLDRDDTSIGSANKDYNAFLDDLEEDPIYRQNVNIYKDRSKMIPVDSDEVGDPLEPRITLEEMMDDLCIDDTDMAEVHE</sequence>
<comment type="similarity">
    <text evidence="2 8">Belongs to the NMD3 family.</text>
</comment>
<dbReference type="EMBL" id="JBFDAA010000019">
    <property type="protein sequence ID" value="KAL1115560.1"/>
    <property type="molecule type" value="Genomic_DNA"/>
</dbReference>
<keyword evidence="6 8" id="KW-0653">Protein transport</keyword>
<evidence type="ECO:0000256" key="5">
    <source>
        <dbReference type="ARBA" id="ARBA00022490"/>
    </source>
</evidence>
<evidence type="ECO:0000259" key="11">
    <source>
        <dbReference type="Pfam" id="PF21193"/>
    </source>
</evidence>
<comment type="subcellular location">
    <subcellularLocation>
        <location evidence="8">Cytoplasm</location>
    </subcellularLocation>
    <subcellularLocation>
        <location evidence="8">Nucleus</location>
    </subcellularLocation>
</comment>
<dbReference type="PANTHER" id="PTHR12746">
    <property type="entry name" value="NONSENSE-MEDIATED MRNA DECAY PROTEIN 3"/>
    <property type="match status" value="1"/>
</dbReference>
<evidence type="ECO:0000313" key="13">
    <source>
        <dbReference type="Proteomes" id="UP001558652"/>
    </source>
</evidence>
<comment type="caution">
    <text evidence="12">The sequence shown here is derived from an EMBL/GenBank/DDBJ whole genome shotgun (WGS) entry which is preliminary data.</text>
</comment>
<dbReference type="InterPro" id="IPR039768">
    <property type="entry name" value="Nmd3"/>
</dbReference>
<name>A0ABD0XY51_9HEMI</name>
<evidence type="ECO:0000256" key="8">
    <source>
        <dbReference type="RuleBase" id="RU364108"/>
    </source>
</evidence>
<dbReference type="InterPro" id="IPR007064">
    <property type="entry name" value="Nmd3_N"/>
</dbReference>
<reference evidence="12 13" key="1">
    <citation type="submission" date="2024-07" db="EMBL/GenBank/DDBJ databases">
        <title>Chromosome-level genome assembly of the water stick insect Ranatra chinensis (Heteroptera: Nepidae).</title>
        <authorList>
            <person name="Liu X."/>
        </authorList>
    </citation>
    <scope>NUCLEOTIDE SEQUENCE [LARGE SCALE GENOMIC DNA]</scope>
    <source>
        <strain evidence="12">Cailab_2021Rc</strain>
        <tissue evidence="12">Muscle</tissue>
    </source>
</reference>
<evidence type="ECO:0000313" key="12">
    <source>
        <dbReference type="EMBL" id="KAL1115560.1"/>
    </source>
</evidence>
<dbReference type="Proteomes" id="UP001558652">
    <property type="component" value="Unassembled WGS sequence"/>
</dbReference>
<evidence type="ECO:0000256" key="3">
    <source>
        <dbReference type="ARBA" id="ARBA00017035"/>
    </source>
</evidence>
<proteinExistence type="inferred from homology"/>
<evidence type="ECO:0000256" key="2">
    <source>
        <dbReference type="ARBA" id="ARBA00009794"/>
    </source>
</evidence>
<dbReference type="InterPro" id="IPR048899">
    <property type="entry name" value="NMD_SH3"/>
</dbReference>
<evidence type="ECO:0000256" key="6">
    <source>
        <dbReference type="ARBA" id="ARBA00022927"/>
    </source>
</evidence>
<evidence type="ECO:0000256" key="7">
    <source>
        <dbReference type="ARBA" id="ARBA00023242"/>
    </source>
</evidence>
<dbReference type="PANTHER" id="PTHR12746:SF2">
    <property type="entry name" value="60S RIBOSOMAL EXPORT PROTEIN NMD3"/>
    <property type="match status" value="1"/>
</dbReference>
<dbReference type="Pfam" id="PF21193">
    <property type="entry name" value="NMD_SH3"/>
    <property type="match status" value="1"/>
</dbReference>
<dbReference type="GO" id="GO:0015031">
    <property type="term" value="P:protein transport"/>
    <property type="evidence" value="ECO:0007669"/>
    <property type="project" value="UniProtKB-KW"/>
</dbReference>
<evidence type="ECO:0000256" key="1">
    <source>
        <dbReference type="ARBA" id="ARBA00002269"/>
    </source>
</evidence>